<gene>
    <name evidence="2" type="ORF">AKJ09_06121</name>
</gene>
<name>A0A0K1Q148_9BACT</name>
<keyword evidence="3" id="KW-1185">Reference proteome</keyword>
<sequence length="84" mass="8664">MAGPGSATRLDGRGFPATNPALGWPQPRAMGGRRGLVAARPPPGPRSTKPFGRLGAHQHTSTPAHQHTEDTRRRNGAAAAGPSP</sequence>
<evidence type="ECO:0000313" key="3">
    <source>
        <dbReference type="Proteomes" id="UP000064967"/>
    </source>
</evidence>
<accession>A0A0K1Q148</accession>
<protein>
    <submittedName>
        <fullName evidence="2">Uncharacterized protein</fullName>
    </submittedName>
</protein>
<dbReference type="EMBL" id="CP012333">
    <property type="protein sequence ID" value="AKU99457.1"/>
    <property type="molecule type" value="Genomic_DNA"/>
</dbReference>
<dbReference type="AlphaFoldDB" id="A0A0K1Q148"/>
<organism evidence="2 3">
    <name type="scientific">Labilithrix luteola</name>
    <dbReference type="NCBI Taxonomy" id="1391654"/>
    <lineage>
        <taxon>Bacteria</taxon>
        <taxon>Pseudomonadati</taxon>
        <taxon>Myxococcota</taxon>
        <taxon>Polyangia</taxon>
        <taxon>Polyangiales</taxon>
        <taxon>Labilitrichaceae</taxon>
        <taxon>Labilithrix</taxon>
    </lineage>
</organism>
<dbReference type="KEGG" id="llu:AKJ09_06121"/>
<feature type="region of interest" description="Disordered" evidence="1">
    <location>
        <begin position="1"/>
        <end position="84"/>
    </location>
</feature>
<evidence type="ECO:0000256" key="1">
    <source>
        <dbReference type="SAM" id="MobiDB-lite"/>
    </source>
</evidence>
<evidence type="ECO:0000313" key="2">
    <source>
        <dbReference type="EMBL" id="AKU99457.1"/>
    </source>
</evidence>
<proteinExistence type="predicted"/>
<reference evidence="2 3" key="1">
    <citation type="submission" date="2015-08" db="EMBL/GenBank/DDBJ databases">
        <authorList>
            <person name="Babu N.S."/>
            <person name="Beckwith C.J."/>
            <person name="Beseler K.G."/>
            <person name="Brison A."/>
            <person name="Carone J.V."/>
            <person name="Caskin T.P."/>
            <person name="Diamond M."/>
            <person name="Durham M.E."/>
            <person name="Foxe J.M."/>
            <person name="Go M."/>
            <person name="Henderson B.A."/>
            <person name="Jones I.B."/>
            <person name="McGettigan J.A."/>
            <person name="Micheletti S.J."/>
            <person name="Nasrallah M.E."/>
            <person name="Ortiz D."/>
            <person name="Piller C.R."/>
            <person name="Privatt S.R."/>
            <person name="Schneider S.L."/>
            <person name="Sharp S."/>
            <person name="Smith T.C."/>
            <person name="Stanton J.D."/>
            <person name="Ullery H.E."/>
            <person name="Wilson R.J."/>
            <person name="Serrano M.G."/>
            <person name="Buck G."/>
            <person name="Lee V."/>
            <person name="Wang Y."/>
            <person name="Carvalho R."/>
            <person name="Voegtly L."/>
            <person name="Shi R."/>
            <person name="Duckworth R."/>
            <person name="Johnson A."/>
            <person name="Loviza R."/>
            <person name="Walstead R."/>
            <person name="Shah Z."/>
            <person name="Kiflezghi M."/>
            <person name="Wade K."/>
            <person name="Ball S.L."/>
            <person name="Bradley K.W."/>
            <person name="Asai D.J."/>
            <person name="Bowman C.A."/>
            <person name="Russell D.A."/>
            <person name="Pope W.H."/>
            <person name="Jacobs-Sera D."/>
            <person name="Hendrix R.W."/>
            <person name="Hatfull G.F."/>
        </authorList>
    </citation>
    <scope>NUCLEOTIDE SEQUENCE [LARGE SCALE GENOMIC DNA]</scope>
    <source>
        <strain evidence="2 3">DSM 27648</strain>
    </source>
</reference>
<dbReference type="Proteomes" id="UP000064967">
    <property type="component" value="Chromosome"/>
</dbReference>
<dbReference type="STRING" id="1391654.AKJ09_06121"/>